<gene>
    <name evidence="2" type="ORF">KUV50_06570</name>
</gene>
<feature type="transmembrane region" description="Helical" evidence="1">
    <location>
        <begin position="12"/>
        <end position="29"/>
    </location>
</feature>
<dbReference type="Proteomes" id="UP000753961">
    <property type="component" value="Unassembled WGS sequence"/>
</dbReference>
<reference evidence="2" key="1">
    <citation type="submission" date="2021-06" db="EMBL/GenBank/DDBJ databases">
        <title>44 bacteria genomes isolated from Dapeng, Shenzhen.</title>
        <authorList>
            <person name="Zheng W."/>
            <person name="Yu S."/>
            <person name="Huang Y."/>
        </authorList>
    </citation>
    <scope>NUCLEOTIDE SEQUENCE</scope>
    <source>
        <strain evidence="2">DP5N28-2</strain>
    </source>
</reference>
<dbReference type="EMBL" id="JAHVHU010000006">
    <property type="protein sequence ID" value="MBY5957785.1"/>
    <property type="molecule type" value="Genomic_DNA"/>
</dbReference>
<comment type="caution">
    <text evidence="2">The sequence shown here is derived from an EMBL/GenBank/DDBJ whole genome shotgun (WGS) entry which is preliminary data.</text>
</comment>
<dbReference type="RefSeq" id="WP_222579307.1">
    <property type="nucleotide sequence ID" value="NZ_JAHVHU010000006.1"/>
</dbReference>
<feature type="transmembrane region" description="Helical" evidence="1">
    <location>
        <begin position="35"/>
        <end position="55"/>
    </location>
</feature>
<dbReference type="AlphaFoldDB" id="A0A953HSV8"/>
<evidence type="ECO:0000313" key="2">
    <source>
        <dbReference type="EMBL" id="MBY5957785.1"/>
    </source>
</evidence>
<evidence type="ECO:0000256" key="1">
    <source>
        <dbReference type="SAM" id="Phobius"/>
    </source>
</evidence>
<feature type="transmembrane region" description="Helical" evidence="1">
    <location>
        <begin position="76"/>
        <end position="94"/>
    </location>
</feature>
<keyword evidence="1" id="KW-1133">Transmembrane helix</keyword>
<keyword evidence="3" id="KW-1185">Reference proteome</keyword>
<accession>A0A953HSV8</accession>
<name>A0A953HSV8_9BACT</name>
<protein>
    <submittedName>
        <fullName evidence="2">Uncharacterized protein</fullName>
    </submittedName>
</protein>
<evidence type="ECO:0000313" key="3">
    <source>
        <dbReference type="Proteomes" id="UP000753961"/>
    </source>
</evidence>
<keyword evidence="1" id="KW-0472">Membrane</keyword>
<proteinExistence type="predicted"/>
<keyword evidence="1" id="KW-0812">Transmembrane</keyword>
<sequence length="97" mass="11172">MSKSKLREFNAFIWGAFCAVTVFNFERIADMEISWTIKIIVFVAILIGWVLYAFYPNSKYEKVPAVKNSKQGRRNLIIVSIVVFISAIITILLIRNI</sequence>
<organism evidence="2 3">
    <name type="scientific">Membranihabitans marinus</name>
    <dbReference type="NCBI Taxonomy" id="1227546"/>
    <lineage>
        <taxon>Bacteria</taxon>
        <taxon>Pseudomonadati</taxon>
        <taxon>Bacteroidota</taxon>
        <taxon>Saprospiria</taxon>
        <taxon>Saprospirales</taxon>
        <taxon>Saprospiraceae</taxon>
        <taxon>Membranihabitans</taxon>
    </lineage>
</organism>